<keyword evidence="3" id="KW-0449">Lipoprotein</keyword>
<proteinExistence type="inferred from homology"/>
<evidence type="ECO:0000256" key="5">
    <source>
        <dbReference type="SAM" id="MobiDB-lite"/>
    </source>
</evidence>
<dbReference type="CDD" id="cd00371">
    <property type="entry name" value="HMA"/>
    <property type="match status" value="2"/>
</dbReference>
<keyword evidence="1" id="KW-0488">Methylation</keyword>
<evidence type="ECO:0000256" key="4">
    <source>
        <dbReference type="ARBA" id="ARBA00024045"/>
    </source>
</evidence>
<dbReference type="Proteomes" id="UP000737018">
    <property type="component" value="Unassembled WGS sequence"/>
</dbReference>
<dbReference type="Pfam" id="PF00403">
    <property type="entry name" value="HMA"/>
    <property type="match status" value="2"/>
</dbReference>
<reference evidence="7" key="1">
    <citation type="submission" date="2020-03" db="EMBL/GenBank/DDBJ databases">
        <title>Castanea mollissima Vanexum genome sequencing.</title>
        <authorList>
            <person name="Staton M."/>
        </authorList>
    </citation>
    <scope>NUCLEOTIDE SEQUENCE</scope>
    <source>
        <tissue evidence="7">Leaf</tissue>
    </source>
</reference>
<dbReference type="GO" id="GO:0046872">
    <property type="term" value="F:metal ion binding"/>
    <property type="evidence" value="ECO:0007669"/>
    <property type="project" value="UniProtKB-KW"/>
</dbReference>
<dbReference type="OrthoDB" id="688249at2759"/>
<gene>
    <name evidence="7" type="ORF">CMV_017218</name>
</gene>
<comment type="caution">
    <text evidence="7">The sequence shown here is derived from an EMBL/GenBank/DDBJ whole genome shotgun (WGS) entry which is preliminary data.</text>
</comment>
<dbReference type="AlphaFoldDB" id="A0A8J4VIR6"/>
<dbReference type="InterPro" id="IPR044577">
    <property type="entry name" value="HIPP4/7/8/17/18/19"/>
</dbReference>
<feature type="region of interest" description="Disordered" evidence="5">
    <location>
        <begin position="174"/>
        <end position="245"/>
    </location>
</feature>
<evidence type="ECO:0000259" key="6">
    <source>
        <dbReference type="PROSITE" id="PS50846"/>
    </source>
</evidence>
<evidence type="ECO:0000256" key="2">
    <source>
        <dbReference type="ARBA" id="ARBA00022723"/>
    </source>
</evidence>
<feature type="domain" description="HMA" evidence="6">
    <location>
        <begin position="18"/>
        <end position="84"/>
    </location>
</feature>
<keyword evidence="8" id="KW-1185">Reference proteome</keyword>
<name>A0A8J4VIR6_9ROSI</name>
<dbReference type="PANTHER" id="PTHR46195">
    <property type="entry name" value="HEAVY METAL-ASSOCIATED ISOPRENYLATED PLANT PROTEIN 7"/>
    <property type="match status" value="1"/>
</dbReference>
<evidence type="ECO:0000256" key="3">
    <source>
        <dbReference type="ARBA" id="ARBA00023289"/>
    </source>
</evidence>
<dbReference type="PANTHER" id="PTHR46195:SF12">
    <property type="entry name" value="HEAVY METAL-ASSOCIATED ISOPRENYLATED PLANT PROTEIN 4"/>
    <property type="match status" value="1"/>
</dbReference>
<evidence type="ECO:0000256" key="1">
    <source>
        <dbReference type="ARBA" id="ARBA00022481"/>
    </source>
</evidence>
<dbReference type="InterPro" id="IPR036163">
    <property type="entry name" value="HMA_dom_sf"/>
</dbReference>
<keyword evidence="2" id="KW-0479">Metal-binding</keyword>
<organism evidence="7 8">
    <name type="scientific">Castanea mollissima</name>
    <name type="common">Chinese chestnut</name>
    <dbReference type="NCBI Taxonomy" id="60419"/>
    <lineage>
        <taxon>Eukaryota</taxon>
        <taxon>Viridiplantae</taxon>
        <taxon>Streptophyta</taxon>
        <taxon>Embryophyta</taxon>
        <taxon>Tracheophyta</taxon>
        <taxon>Spermatophyta</taxon>
        <taxon>Magnoliopsida</taxon>
        <taxon>eudicotyledons</taxon>
        <taxon>Gunneridae</taxon>
        <taxon>Pentapetalae</taxon>
        <taxon>rosids</taxon>
        <taxon>fabids</taxon>
        <taxon>Fagales</taxon>
        <taxon>Fagaceae</taxon>
        <taxon>Castanea</taxon>
    </lineage>
</organism>
<feature type="domain" description="HMA" evidence="6">
    <location>
        <begin position="108"/>
        <end position="171"/>
    </location>
</feature>
<protein>
    <recommendedName>
        <fullName evidence="6">HMA domain-containing protein</fullName>
    </recommendedName>
</protein>
<evidence type="ECO:0000313" key="7">
    <source>
        <dbReference type="EMBL" id="KAF3957805.1"/>
    </source>
</evidence>
<dbReference type="SUPFAM" id="SSF55008">
    <property type="entry name" value="HMA, heavy metal-associated domain"/>
    <property type="match status" value="2"/>
</dbReference>
<dbReference type="EMBL" id="JRKL02002724">
    <property type="protein sequence ID" value="KAF3957805.1"/>
    <property type="molecule type" value="Genomic_DNA"/>
</dbReference>
<comment type="similarity">
    <text evidence="4">Belongs to the HIPP family.</text>
</comment>
<dbReference type="InterPro" id="IPR006121">
    <property type="entry name" value="HMA_dom"/>
</dbReference>
<accession>A0A8J4VIR6</accession>
<sequence>MLPNKTEDEKKEKEKIEVITAVYNVNLHCQQCANDIKKPLLRTQGVHTVEIDMEKGELKVKGAIDPVNIQKRIEKISKRKVELISPKIKAKESVPVEKKVKETKELISRTTSVKVHMHCDKCEQDLRKRLLRHKGIHSVKTDMKAQNLTVEGTIEPEKLLSYLKKKVHKHAEIIKSEKKEEKKEKEKEKEQGKEKGKPAEKGESKPSEKGEGKPTGKGESKPSEKGEGKPTGKDEGKTSETTKIVEVKEEIKVVEVKTKEGNAPYFIHYVYAPQIFSDENPNACSVM</sequence>
<dbReference type="PROSITE" id="PS50846">
    <property type="entry name" value="HMA_2"/>
    <property type="match status" value="2"/>
</dbReference>
<dbReference type="Gene3D" id="3.30.70.100">
    <property type="match status" value="2"/>
</dbReference>
<keyword evidence="3" id="KW-0636">Prenylation</keyword>
<evidence type="ECO:0000313" key="8">
    <source>
        <dbReference type="Proteomes" id="UP000737018"/>
    </source>
</evidence>